<evidence type="ECO:0000313" key="1">
    <source>
        <dbReference type="EMBL" id="EYC24198.1"/>
    </source>
</evidence>
<name>A0A016VBU3_9BILA</name>
<dbReference type="EMBL" id="JARK01001350">
    <property type="protein sequence ID" value="EYC24198.1"/>
    <property type="molecule type" value="Genomic_DNA"/>
</dbReference>
<reference evidence="2" key="1">
    <citation type="journal article" date="2015" name="Nat. Genet.">
        <title>The genome and transcriptome of the zoonotic hookworm Ancylostoma ceylanicum identify infection-specific gene families.</title>
        <authorList>
            <person name="Schwarz E.M."/>
            <person name="Hu Y."/>
            <person name="Antoshechkin I."/>
            <person name="Miller M.M."/>
            <person name="Sternberg P.W."/>
            <person name="Aroian R.V."/>
        </authorList>
    </citation>
    <scope>NUCLEOTIDE SEQUENCE</scope>
    <source>
        <strain evidence="2">HY135</strain>
    </source>
</reference>
<dbReference type="Proteomes" id="UP000024635">
    <property type="component" value="Unassembled WGS sequence"/>
</dbReference>
<protein>
    <submittedName>
        <fullName evidence="1">Uncharacterized protein</fullName>
    </submittedName>
</protein>
<evidence type="ECO:0000313" key="2">
    <source>
        <dbReference type="Proteomes" id="UP000024635"/>
    </source>
</evidence>
<keyword evidence="2" id="KW-1185">Reference proteome</keyword>
<dbReference type="AlphaFoldDB" id="A0A016VBU3"/>
<proteinExistence type="predicted"/>
<comment type="caution">
    <text evidence="1">The sequence shown here is derived from an EMBL/GenBank/DDBJ whole genome shotgun (WGS) entry which is preliminary data.</text>
</comment>
<organism evidence="1 2">
    <name type="scientific">Ancylostoma ceylanicum</name>
    <dbReference type="NCBI Taxonomy" id="53326"/>
    <lineage>
        <taxon>Eukaryota</taxon>
        <taxon>Metazoa</taxon>
        <taxon>Ecdysozoa</taxon>
        <taxon>Nematoda</taxon>
        <taxon>Chromadorea</taxon>
        <taxon>Rhabditida</taxon>
        <taxon>Rhabditina</taxon>
        <taxon>Rhabditomorpha</taxon>
        <taxon>Strongyloidea</taxon>
        <taxon>Ancylostomatidae</taxon>
        <taxon>Ancylostomatinae</taxon>
        <taxon>Ancylostoma</taxon>
    </lineage>
</organism>
<gene>
    <name evidence="1" type="primary">Acey_s0014.g2376</name>
    <name evidence="1" type="ORF">Y032_0014g2376</name>
</gene>
<sequence length="159" mass="18858">MRVAVTRNKLNPIIRKLDGRENHRNWWWRWWRWWWWWCSSVRDRRRFVLLLRCAVLRGGKVDNGGEDREAEHGIVWSSEILSNDSRIGKFTLDTYVWRECFYMMKDGSKRIAYAAQTHAFTVSEQPRVLLVENVHAILTSLHGKSTASGCVRLPSINRS</sequence>
<accession>A0A016VBU3</accession>